<keyword evidence="3" id="KW-1185">Reference proteome</keyword>
<feature type="compositionally biased region" description="Pro residues" evidence="1">
    <location>
        <begin position="95"/>
        <end position="117"/>
    </location>
</feature>
<proteinExistence type="predicted"/>
<feature type="region of interest" description="Disordered" evidence="1">
    <location>
        <begin position="394"/>
        <end position="465"/>
    </location>
</feature>
<dbReference type="EMBL" id="AF204951">
    <property type="protein sequence ID" value="AAK14521.1"/>
    <property type="molecule type" value="Genomic_DNA"/>
</dbReference>
<evidence type="ECO:0000313" key="3">
    <source>
        <dbReference type="Proteomes" id="UP000000864"/>
    </source>
</evidence>
<dbReference type="KEGG" id="vg:920717"/>
<reference evidence="2 3" key="1">
    <citation type="journal article" date="1995" name="Virology">
        <title>Coat protein of the Ectocarpus siliculosus virus.</title>
        <authorList>
            <person name="Klein M."/>
            <person name="Lanka S.T."/>
            <person name="Knippers R."/>
            <person name="Muller D.G."/>
        </authorList>
    </citation>
    <scope>NUCLEOTIDE SEQUENCE [LARGE SCALE GENOMIC DNA]</scope>
    <source>
        <strain evidence="3">Isolate New Zealand/Kaikoura/1988</strain>
    </source>
</reference>
<dbReference type="Pfam" id="PF19071">
    <property type="entry name" value="DUF5767"/>
    <property type="match status" value="1"/>
</dbReference>
<feature type="compositionally biased region" description="Polar residues" evidence="1">
    <location>
        <begin position="119"/>
        <end position="145"/>
    </location>
</feature>
<dbReference type="Proteomes" id="UP000000864">
    <property type="component" value="Segment"/>
</dbReference>
<evidence type="ECO:0000256" key="1">
    <source>
        <dbReference type="SAM" id="MobiDB-lite"/>
    </source>
</evidence>
<dbReference type="SUPFAM" id="SSF101447">
    <property type="entry name" value="Formin homology 2 domain (FH2 domain)"/>
    <property type="match status" value="1"/>
</dbReference>
<reference evidence="2 3" key="2">
    <citation type="journal article" date="1998" name="Adv. Virus Res.">
        <title>Viruses in marine brown algae.</title>
        <authorList>
            <person name="Muller D.G."/>
            <person name="Kapp M."/>
            <person name="Knippers R."/>
        </authorList>
    </citation>
    <scope>NUCLEOTIDE SEQUENCE [LARGE SCALE GENOMIC DNA]</scope>
    <source>
        <strain evidence="3">Isolate New Zealand/Kaikoura/1988</strain>
    </source>
</reference>
<feature type="region of interest" description="Disordered" evidence="1">
    <location>
        <begin position="35"/>
        <end position="220"/>
    </location>
</feature>
<reference evidence="2 3" key="3">
    <citation type="journal article" date="2000" name="Virology">
        <title>Characterization and immunolocalization of major structural proteins in the brown algal virus EsV-1.</title>
        <authorList>
            <person name="Delaroque N."/>
            <person name="Wolf S."/>
            <person name="Muller D.G."/>
            <person name="Knippers R."/>
        </authorList>
    </citation>
    <scope>NUCLEOTIDE SEQUENCE [LARGE SCALE GENOMIC DNA]</scope>
    <source>
        <strain evidence="3">Isolate New Zealand/Kaikoura/1988</strain>
    </source>
</reference>
<dbReference type="InterPro" id="IPR043910">
    <property type="entry name" value="DUF5767"/>
</dbReference>
<organismHost>
    <name type="scientific">Ectocarpus siliculosus</name>
    <name type="common">Brown alga</name>
    <name type="synonym">Conferva siliculosa</name>
    <dbReference type="NCBI Taxonomy" id="2880"/>
</organismHost>
<protein>
    <submittedName>
        <fullName evidence="2">EsV-1-103</fullName>
    </submittedName>
</protein>
<sequence>MLQVKRKRFRRRMANPPNEKGIMNAMKSMKTIAGKDSFKGGLTPKTMAFPSPPKDLIGTMESTRKTGPNVSAKKKKKTSPPNVIGTRPKKKSSLSPPPPPPPPPPATPSLPPPPPTKPDTNSQLFGTLLNSLKTGPVSQMNSARPTKTNKSSTKDSKFRKKKKGYASSSSSLSMSSVSTSSSRPSSTSSVSSEPSSCSDTVSSASSGSYSSGEKSGKLKIEKKKRKEELLHEKVEMLTRIANLSKNGFTTTKKWDVKDDIDEIRYECYRMQRESNSKKSMKIMRRVLVTITTLVETGNAYFNPFNLRLDGFSESMMLNLDDYDDCFEQIHHKYSGRSSVGPEMQILFTFMSAAIFHHAGNAIGQKRDGTSNKKRSTANPMSSVMSMMGMINANSASRGDNYPIPRSTPPAQTSTGSDSLDSGAGSAGGKPKRKTMRGPGALSMPDSILGVSNSNKQTTPSMTLPA</sequence>
<feature type="compositionally biased region" description="Polar residues" evidence="1">
    <location>
        <begin position="449"/>
        <end position="465"/>
    </location>
</feature>
<feature type="compositionally biased region" description="Basic residues" evidence="1">
    <location>
        <begin position="1"/>
        <end position="13"/>
    </location>
</feature>
<gene>
    <name evidence="2" type="primary">ORF 103</name>
</gene>
<name>Q8QNH5_ESV1K</name>
<reference evidence="2 3" key="4">
    <citation type="journal article" date="2000" name="Virology">
        <title>The brown algal virus EsV-1 particle contains a putative hybrid histidine kinase.</title>
        <authorList>
            <person name="Delaroque N."/>
            <person name="Wolf S."/>
            <person name="Muller D.G."/>
            <person name="Knippers R."/>
        </authorList>
    </citation>
    <scope>NUCLEOTIDE SEQUENCE [LARGE SCALE GENOMIC DNA]</scope>
    <source>
        <strain evidence="3">Isolate New Zealand/Kaikoura/1988</strain>
    </source>
</reference>
<evidence type="ECO:0000313" key="2">
    <source>
        <dbReference type="EMBL" id="AAK14521.1"/>
    </source>
</evidence>
<feature type="compositionally biased region" description="Low complexity" evidence="1">
    <location>
        <begin position="412"/>
        <end position="423"/>
    </location>
</feature>
<feature type="region of interest" description="Disordered" evidence="1">
    <location>
        <begin position="1"/>
        <end position="21"/>
    </location>
</feature>
<accession>Q8QNH5</accession>
<feature type="compositionally biased region" description="Low complexity" evidence="1">
    <location>
        <begin position="167"/>
        <end position="213"/>
    </location>
</feature>
<organism evidence="2 3">
    <name type="scientific">Ectocarpus siliculosus virus 1 (isolate New Zealand/Kaikoura/1988)</name>
    <name type="common">EsV-1</name>
    <dbReference type="NCBI Taxonomy" id="654926"/>
    <lineage>
        <taxon>Viruses</taxon>
        <taxon>Varidnaviria</taxon>
        <taxon>Bamfordvirae</taxon>
        <taxon>Nucleocytoviricota</taxon>
        <taxon>Megaviricetes</taxon>
        <taxon>Algavirales</taxon>
        <taxon>Phycodnaviridae</taxon>
        <taxon>Phaeovirus</taxon>
        <taxon>Phaeovirus unasiliculosus</taxon>
        <taxon>Ectocarpus siliculosus virus 1</taxon>
    </lineage>
</organism>